<feature type="compositionally biased region" description="Gly residues" evidence="1">
    <location>
        <begin position="192"/>
        <end position="209"/>
    </location>
</feature>
<organism evidence="2 3">
    <name type="scientific">Eschrichtius robustus</name>
    <name type="common">California gray whale</name>
    <name type="synonym">Eschrichtius gibbosus</name>
    <dbReference type="NCBI Taxonomy" id="9764"/>
    <lineage>
        <taxon>Eukaryota</taxon>
        <taxon>Metazoa</taxon>
        <taxon>Chordata</taxon>
        <taxon>Craniata</taxon>
        <taxon>Vertebrata</taxon>
        <taxon>Euteleostomi</taxon>
        <taxon>Mammalia</taxon>
        <taxon>Eutheria</taxon>
        <taxon>Laurasiatheria</taxon>
        <taxon>Artiodactyla</taxon>
        <taxon>Whippomorpha</taxon>
        <taxon>Cetacea</taxon>
        <taxon>Mysticeti</taxon>
        <taxon>Eschrichtiidae</taxon>
        <taxon>Eschrichtius</taxon>
    </lineage>
</organism>
<accession>A0AB34H495</accession>
<feature type="region of interest" description="Disordered" evidence="1">
    <location>
        <begin position="229"/>
        <end position="249"/>
    </location>
</feature>
<dbReference type="Proteomes" id="UP001159641">
    <property type="component" value="Unassembled WGS sequence"/>
</dbReference>
<name>A0AB34H495_ESCRO</name>
<dbReference type="EMBL" id="JAIQCJ010001987">
    <property type="protein sequence ID" value="KAJ8786449.1"/>
    <property type="molecule type" value="Genomic_DNA"/>
</dbReference>
<feature type="compositionally biased region" description="Basic residues" evidence="1">
    <location>
        <begin position="60"/>
        <end position="69"/>
    </location>
</feature>
<evidence type="ECO:0000313" key="3">
    <source>
        <dbReference type="Proteomes" id="UP001159641"/>
    </source>
</evidence>
<keyword evidence="3" id="KW-1185">Reference proteome</keyword>
<evidence type="ECO:0000256" key="1">
    <source>
        <dbReference type="SAM" id="MobiDB-lite"/>
    </source>
</evidence>
<reference evidence="2 3" key="1">
    <citation type="submission" date="2022-11" db="EMBL/GenBank/DDBJ databases">
        <title>Whole genome sequence of Eschrichtius robustus ER-17-0199.</title>
        <authorList>
            <person name="Bruniche-Olsen A."/>
            <person name="Black A.N."/>
            <person name="Fields C.J."/>
            <person name="Walden K."/>
            <person name="Dewoody J.A."/>
        </authorList>
    </citation>
    <scope>NUCLEOTIDE SEQUENCE [LARGE SCALE GENOMIC DNA]</scope>
    <source>
        <strain evidence="2">ER-17-0199</strain>
        <tissue evidence="2">Blubber</tissue>
    </source>
</reference>
<sequence length="249" mass="24618">MAEGSGSGEGPAEDALIPGPLSHSDTCCPGPASEAGPPPARPPARLGEVVPACSLGGHLRAPRPRRVRAARAPGRAPSQPAAPRHPSPPPAGSAEHCTHIRGWTSPESDGPRGPRSASQPDVTHAPCPSPGPARRGKWGARAGPGAARRRGARGAGGGAPVRAEGRSPPPPAASGGPRRARRAAPPPALGSARGGQGRGRQGSGCGVGPRAGWGRVFCGAAFSHVCSGETSPRVLALGPRPGHDCPGSG</sequence>
<evidence type="ECO:0000313" key="2">
    <source>
        <dbReference type="EMBL" id="KAJ8786449.1"/>
    </source>
</evidence>
<feature type="region of interest" description="Disordered" evidence="1">
    <location>
        <begin position="1"/>
        <end position="209"/>
    </location>
</feature>
<dbReference type="AlphaFoldDB" id="A0AB34H495"/>
<feature type="compositionally biased region" description="Low complexity" evidence="1">
    <location>
        <begin position="70"/>
        <end position="82"/>
    </location>
</feature>
<comment type="caution">
    <text evidence="2">The sequence shown here is derived from an EMBL/GenBank/DDBJ whole genome shotgun (WGS) entry which is preliminary data.</text>
</comment>
<gene>
    <name evidence="2" type="ORF">J1605_006230</name>
</gene>
<proteinExistence type="predicted"/>
<protein>
    <submittedName>
        <fullName evidence="2">Uncharacterized protein</fullName>
    </submittedName>
</protein>